<name>A0ACB8TYR9_9APHY</name>
<reference evidence="1" key="1">
    <citation type="journal article" date="2021" name="Environ. Microbiol.">
        <title>Gene family expansions and transcriptome signatures uncover fungal adaptations to wood decay.</title>
        <authorList>
            <person name="Hage H."/>
            <person name="Miyauchi S."/>
            <person name="Viragh M."/>
            <person name="Drula E."/>
            <person name="Min B."/>
            <person name="Chaduli D."/>
            <person name="Navarro D."/>
            <person name="Favel A."/>
            <person name="Norest M."/>
            <person name="Lesage-Meessen L."/>
            <person name="Balint B."/>
            <person name="Merenyi Z."/>
            <person name="de Eugenio L."/>
            <person name="Morin E."/>
            <person name="Martinez A.T."/>
            <person name="Baldrian P."/>
            <person name="Stursova M."/>
            <person name="Martinez M.J."/>
            <person name="Novotny C."/>
            <person name="Magnuson J.K."/>
            <person name="Spatafora J.W."/>
            <person name="Maurice S."/>
            <person name="Pangilinan J."/>
            <person name="Andreopoulos W."/>
            <person name="LaButti K."/>
            <person name="Hundley H."/>
            <person name="Na H."/>
            <person name="Kuo A."/>
            <person name="Barry K."/>
            <person name="Lipzen A."/>
            <person name="Henrissat B."/>
            <person name="Riley R."/>
            <person name="Ahrendt S."/>
            <person name="Nagy L.G."/>
            <person name="Grigoriev I.V."/>
            <person name="Martin F."/>
            <person name="Rosso M.N."/>
        </authorList>
    </citation>
    <scope>NUCLEOTIDE SEQUENCE</scope>
    <source>
        <strain evidence="1">CBS 384.51</strain>
    </source>
</reference>
<protein>
    <submittedName>
        <fullName evidence="1">Isomerase YbhE</fullName>
    </submittedName>
</protein>
<keyword evidence="1" id="KW-0413">Isomerase</keyword>
<organism evidence="1 2">
    <name type="scientific">Irpex rosettiformis</name>
    <dbReference type="NCBI Taxonomy" id="378272"/>
    <lineage>
        <taxon>Eukaryota</taxon>
        <taxon>Fungi</taxon>
        <taxon>Dikarya</taxon>
        <taxon>Basidiomycota</taxon>
        <taxon>Agaricomycotina</taxon>
        <taxon>Agaricomycetes</taxon>
        <taxon>Polyporales</taxon>
        <taxon>Irpicaceae</taxon>
        <taxon>Irpex</taxon>
    </lineage>
</organism>
<dbReference type="Proteomes" id="UP001055072">
    <property type="component" value="Unassembled WGS sequence"/>
</dbReference>
<evidence type="ECO:0000313" key="2">
    <source>
        <dbReference type="Proteomes" id="UP001055072"/>
    </source>
</evidence>
<proteinExistence type="predicted"/>
<evidence type="ECO:0000313" key="1">
    <source>
        <dbReference type="EMBL" id="KAI0087168.1"/>
    </source>
</evidence>
<sequence>MVNFTILAGGYSSFVASYLFNSDASSLSILNQSPTGLNPSWISLHPTNKSILYSVNENTPGALQSFEIGAQGALIGPIDTINSEGGSPAFTAALSTGQVAIMNYNTGNGLIIPTTTDPLHFSQSANLITFPASVSHPHMALQHGNEVFIPDLGADKIWRLVENGSPGNWRIQGFITQPTGSGPRHIAVRGNTLYTLHELSSTLTQQTIPPAPNGTSPLIANLSILPPDLPSGSDMHGGEILLTEASLNFPQTFIYTSNRNTGNVDPRGDTIAIFSVEPELRLVKQVYTGIDQIRGMEFGGPENEFLIASGVAGDAGTIVFKRTEGGANLEKVAQNTEIAQRSAFVWLD</sequence>
<accession>A0ACB8TYR9</accession>
<dbReference type="EMBL" id="MU274919">
    <property type="protein sequence ID" value="KAI0087168.1"/>
    <property type="molecule type" value="Genomic_DNA"/>
</dbReference>
<comment type="caution">
    <text evidence="1">The sequence shown here is derived from an EMBL/GenBank/DDBJ whole genome shotgun (WGS) entry which is preliminary data.</text>
</comment>
<keyword evidence="2" id="KW-1185">Reference proteome</keyword>
<gene>
    <name evidence="1" type="ORF">BDY19DRAFT_305360</name>
</gene>